<feature type="non-terminal residue" evidence="3">
    <location>
        <position position="1"/>
    </location>
</feature>
<comment type="similarity">
    <text evidence="1">Belongs to the LytR/CpsA/Psr (LCP) family.</text>
</comment>
<dbReference type="Proteomes" id="UP000178377">
    <property type="component" value="Unassembled WGS sequence"/>
</dbReference>
<gene>
    <name evidence="3" type="ORF">A2722_00760</name>
</gene>
<accession>A0A1F5PGF1</accession>
<dbReference type="Pfam" id="PF03816">
    <property type="entry name" value="LytR_cpsA_psr"/>
    <property type="match status" value="1"/>
</dbReference>
<proteinExistence type="inferred from homology"/>
<name>A0A1F5PGF1_9BACT</name>
<dbReference type="AlphaFoldDB" id="A0A1F5PGF1"/>
<reference evidence="3 4" key="1">
    <citation type="journal article" date="2016" name="Nat. Commun.">
        <title>Thousands of microbial genomes shed light on interconnected biogeochemical processes in an aquifer system.</title>
        <authorList>
            <person name="Anantharaman K."/>
            <person name="Brown C.T."/>
            <person name="Hug L.A."/>
            <person name="Sharon I."/>
            <person name="Castelle C.J."/>
            <person name="Probst A.J."/>
            <person name="Thomas B.C."/>
            <person name="Singh A."/>
            <person name="Wilkins M.J."/>
            <person name="Karaoz U."/>
            <person name="Brodie E.L."/>
            <person name="Williams K.H."/>
            <person name="Hubbard S.S."/>
            <person name="Banfield J.F."/>
        </authorList>
    </citation>
    <scope>NUCLEOTIDE SEQUENCE [LARGE SCALE GENOMIC DNA]</scope>
</reference>
<feature type="domain" description="Cell envelope-related transcriptional attenuator" evidence="2">
    <location>
        <begin position="70"/>
        <end position="236"/>
    </location>
</feature>
<sequence>LLTLFPIIYGSRIVASLGKIFNGKSPFSFIISFGQLLTSDSRHLQGEETGEVNLLLLGIGGEGHEGALLTDTMMLATIRKPQHDGEQVELSLLSIPRDLIVPLPAGLGLRKINSAYAYGELGGKGLGAKWATEAAEGITGISIPYYALVDFSGFKKAIDDLGGIDVSVERTFTDSEYPDYQHGYLPTIKFVQGLQHMDGERALQFARSRHGTNGEGSDFARSRRQAKILAGMKERILKLNVATNLSTITKLLENFADHFRTNLEPWEMKRVYDLTRSVPQANILSLALDPTTGLLCNDIDAATAAYILTRCPNVSEADVYRFVADKFTYAKLLKEAPRLQIQNSTKLNGLAQRVSDGLATYYMETSVGNYPGGGILTETILYDLAGGIKPETLKYLQEKLSPLTRSDYPYPDQLPQPRPDFVVVLGTDATTFSTSTPETK</sequence>
<dbReference type="Gene3D" id="3.30.70.2390">
    <property type="match status" value="1"/>
</dbReference>
<dbReference type="EMBL" id="MFEO01000029">
    <property type="protein sequence ID" value="OGE88864.1"/>
    <property type="molecule type" value="Genomic_DNA"/>
</dbReference>
<dbReference type="PANTHER" id="PTHR33392:SF6">
    <property type="entry name" value="POLYISOPRENYL-TEICHOIC ACID--PEPTIDOGLYCAN TEICHOIC ACID TRANSFERASE TAGU"/>
    <property type="match status" value="1"/>
</dbReference>
<organism evidence="3 4">
    <name type="scientific">Candidatus Doudnabacteria bacterium RIFCSPHIGHO2_01_FULL_50_11</name>
    <dbReference type="NCBI Taxonomy" id="1817828"/>
    <lineage>
        <taxon>Bacteria</taxon>
        <taxon>Candidatus Doudnaibacteriota</taxon>
    </lineage>
</organism>
<evidence type="ECO:0000313" key="4">
    <source>
        <dbReference type="Proteomes" id="UP000178377"/>
    </source>
</evidence>
<evidence type="ECO:0000256" key="1">
    <source>
        <dbReference type="ARBA" id="ARBA00006068"/>
    </source>
</evidence>
<comment type="caution">
    <text evidence="3">The sequence shown here is derived from an EMBL/GenBank/DDBJ whole genome shotgun (WGS) entry which is preliminary data.</text>
</comment>
<dbReference type="NCBIfam" id="TIGR00350">
    <property type="entry name" value="lytR_cpsA_psr"/>
    <property type="match status" value="1"/>
</dbReference>
<dbReference type="InterPro" id="IPR050922">
    <property type="entry name" value="LytR/CpsA/Psr_CW_biosynth"/>
</dbReference>
<evidence type="ECO:0000259" key="2">
    <source>
        <dbReference type="Pfam" id="PF03816"/>
    </source>
</evidence>
<dbReference type="InterPro" id="IPR004474">
    <property type="entry name" value="LytR_CpsA_psr"/>
</dbReference>
<protein>
    <recommendedName>
        <fullName evidence="2">Cell envelope-related transcriptional attenuator domain-containing protein</fullName>
    </recommendedName>
</protein>
<dbReference type="STRING" id="1817828.A2722_00760"/>
<evidence type="ECO:0000313" key="3">
    <source>
        <dbReference type="EMBL" id="OGE88864.1"/>
    </source>
</evidence>
<dbReference type="Gene3D" id="3.40.630.190">
    <property type="entry name" value="LCP protein"/>
    <property type="match status" value="1"/>
</dbReference>
<dbReference type="PANTHER" id="PTHR33392">
    <property type="entry name" value="POLYISOPRENYL-TEICHOIC ACID--PEPTIDOGLYCAN TEICHOIC ACID TRANSFERASE TAGU"/>
    <property type="match status" value="1"/>
</dbReference>